<organism evidence="1">
    <name type="scientific">bioreactor metagenome</name>
    <dbReference type="NCBI Taxonomy" id="1076179"/>
    <lineage>
        <taxon>unclassified sequences</taxon>
        <taxon>metagenomes</taxon>
        <taxon>ecological metagenomes</taxon>
    </lineage>
</organism>
<sequence>MHHRITATRFSDQIAQIIAFLRTKMKDCAKVLMKSLRDNAATGQSRMSAMQSVLKQALVERLDRDNAIRTDVWDGSLTKESFADFLLINLVILMQQEDGNEGVLLEVLNRILY</sequence>
<dbReference type="EMBL" id="VSSQ01130639">
    <property type="protein sequence ID" value="MPN58209.1"/>
    <property type="molecule type" value="Genomic_DNA"/>
</dbReference>
<evidence type="ECO:0000313" key="1">
    <source>
        <dbReference type="EMBL" id="MPN58209.1"/>
    </source>
</evidence>
<accession>A0A645J683</accession>
<comment type="caution">
    <text evidence="1">The sequence shown here is derived from an EMBL/GenBank/DDBJ whole genome shotgun (WGS) entry which is preliminary data.</text>
</comment>
<reference evidence="1" key="1">
    <citation type="submission" date="2019-08" db="EMBL/GenBank/DDBJ databases">
        <authorList>
            <person name="Kucharzyk K."/>
            <person name="Murdoch R.W."/>
            <person name="Higgins S."/>
            <person name="Loffler F."/>
        </authorList>
    </citation>
    <scope>NUCLEOTIDE SEQUENCE</scope>
</reference>
<name>A0A645J683_9ZZZZ</name>
<gene>
    <name evidence="1" type="ORF">SDC9_205912</name>
</gene>
<protein>
    <submittedName>
        <fullName evidence="1">Uncharacterized protein</fullName>
    </submittedName>
</protein>
<dbReference type="AlphaFoldDB" id="A0A645J683"/>
<proteinExistence type="predicted"/>